<evidence type="ECO:0000313" key="2">
    <source>
        <dbReference type="EMBL" id="OAG20793.1"/>
    </source>
</evidence>
<dbReference type="Proteomes" id="UP000291422">
    <property type="component" value="Unassembled WGS sequence"/>
</dbReference>
<feature type="compositionally biased region" description="Pro residues" evidence="1">
    <location>
        <begin position="237"/>
        <end position="246"/>
    </location>
</feature>
<dbReference type="RefSeq" id="XP_018386214.1">
    <property type="nucleotide sequence ID" value="XM_018533301.1"/>
</dbReference>
<reference evidence="2 4" key="1">
    <citation type="submission" date="2016-05" db="EMBL/GenBank/DDBJ databases">
        <title>Comparative analysis of secretome profiles of manganese(II)-oxidizing ascomycete fungi.</title>
        <authorList>
            <consortium name="DOE Joint Genome Institute"/>
            <person name="Zeiner C.A."/>
            <person name="Purvine S.O."/>
            <person name="Zink E.M."/>
            <person name="Wu S."/>
            <person name="Pasa-Tolic L."/>
            <person name="Chaput D.L."/>
            <person name="Haridas S."/>
            <person name="Grigoriev I.V."/>
            <person name="Santelli C.M."/>
            <person name="Hansel C.M."/>
        </authorList>
    </citation>
    <scope>NUCLEOTIDE SEQUENCE [LARGE SCALE GENOMIC DNA]</scope>
    <source>
        <strain evidence="2 4">SRC1lrK2f</strain>
    </source>
</reference>
<dbReference type="EMBL" id="PDXD01000012">
    <property type="protein sequence ID" value="RYN76243.1"/>
    <property type="molecule type" value="Genomic_DNA"/>
</dbReference>
<organism evidence="2 4">
    <name type="scientific">Alternaria alternata</name>
    <name type="common">Alternaria rot fungus</name>
    <name type="synonym">Torula alternata</name>
    <dbReference type="NCBI Taxonomy" id="5599"/>
    <lineage>
        <taxon>Eukaryota</taxon>
        <taxon>Fungi</taxon>
        <taxon>Dikarya</taxon>
        <taxon>Ascomycota</taxon>
        <taxon>Pezizomycotina</taxon>
        <taxon>Dothideomycetes</taxon>
        <taxon>Pleosporomycetidae</taxon>
        <taxon>Pleosporales</taxon>
        <taxon>Pleosporineae</taxon>
        <taxon>Pleosporaceae</taxon>
        <taxon>Alternaria</taxon>
        <taxon>Alternaria sect. Alternaria</taxon>
        <taxon>Alternaria alternata complex</taxon>
    </lineage>
</organism>
<reference evidence="3" key="3">
    <citation type="journal article" date="2019" name="J. ISSAAS">
        <title>Genomics, evolutionary history and diagnostics of the Alternaria alternata species group including apple and Asian pear pathotypes.</title>
        <authorList>
            <person name="Armitage A.D."/>
            <person name="Cockerton H.M."/>
            <person name="Sreenivasaprasad S."/>
            <person name="Woodhall J."/>
            <person name="Lane C."/>
            <person name="Harrison R.J."/>
            <person name="Clarkson J.P."/>
        </authorList>
    </citation>
    <scope>NUCLEOTIDE SEQUENCE</scope>
    <source>
        <strain evidence="3">FERA 1177</strain>
    </source>
</reference>
<reference evidence="5" key="2">
    <citation type="journal article" date="2019" name="bioRxiv">
        <title>Genomics, evolutionary history and diagnostics of the Alternaria alternata species group including apple and Asian pear pathotypes.</title>
        <authorList>
            <person name="Armitage A.D."/>
            <person name="Cockerton H.M."/>
            <person name="Sreenivasaprasad S."/>
            <person name="Woodhall J.W."/>
            <person name="Lane C.R."/>
            <person name="Harrison R.J."/>
            <person name="Clarkson J.P."/>
        </authorList>
    </citation>
    <scope>NUCLEOTIDE SEQUENCE [LARGE SCALE GENOMIC DNA]</scope>
    <source>
        <strain evidence="5">FERA 1177</strain>
    </source>
</reference>
<dbReference type="VEuPathDB" id="FungiDB:CC77DRAFT_81588"/>
<protein>
    <submittedName>
        <fullName evidence="2">Uncharacterized protein</fullName>
    </submittedName>
</protein>
<dbReference type="GeneID" id="29118895"/>
<keyword evidence="4" id="KW-1185">Reference proteome</keyword>
<dbReference type="Proteomes" id="UP000077248">
    <property type="component" value="Unassembled WGS sequence"/>
</dbReference>
<evidence type="ECO:0000313" key="5">
    <source>
        <dbReference type="Proteomes" id="UP000291422"/>
    </source>
</evidence>
<name>A0A177DLW8_ALTAL</name>
<dbReference type="AlphaFoldDB" id="A0A177DLW8"/>
<feature type="region of interest" description="Disordered" evidence="1">
    <location>
        <begin position="33"/>
        <end position="145"/>
    </location>
</feature>
<evidence type="ECO:0000313" key="3">
    <source>
        <dbReference type="EMBL" id="RYN76243.1"/>
    </source>
</evidence>
<dbReference type="OMA" id="NIHGEEW"/>
<gene>
    <name evidence="3" type="ORF">AA0117_g5790</name>
    <name evidence="2" type="ORF">CC77DRAFT_81588</name>
</gene>
<proteinExistence type="predicted"/>
<dbReference type="KEGG" id="aalt:CC77DRAFT_81588"/>
<feature type="region of interest" description="Disordered" evidence="1">
    <location>
        <begin position="209"/>
        <end position="271"/>
    </location>
</feature>
<dbReference type="EMBL" id="KV441478">
    <property type="protein sequence ID" value="OAG20793.1"/>
    <property type="molecule type" value="Genomic_DNA"/>
</dbReference>
<evidence type="ECO:0000313" key="4">
    <source>
        <dbReference type="Proteomes" id="UP000077248"/>
    </source>
</evidence>
<evidence type="ECO:0000256" key="1">
    <source>
        <dbReference type="SAM" id="MobiDB-lite"/>
    </source>
</evidence>
<accession>A0A177DLW8</accession>
<sequence length="340" mass="37589">MTTPKRGPSYKSSVNTIRSASFLRHLLDEIRSDASQGGAATPDNVDTTLGASHDGTDTTPRQRPSLKRLQIPSSRFITRPVADEEGTAPLKSPLMFCDSDISSTPSPDEPPTSGLTAPSSDTTPPTSASTSSHPDTMRARPSTSAWDMALAQSATEPRPLSKRMRIMTMPETCCQNITGDETQDPLANQSFSGNNRRVIRNVAFIERAPVRPQKSNSSSQQLPELSSFRPDIASPEGPAPKPPARPTTPARHTARRFSSATPEPPETPSFLRPLHLFDTSNEWTHDISIYKNIHGEEWKRNSLCRHCFQLRGAFNRIMTYGYEACGRDERLDSHYWEPMA</sequence>
<feature type="compositionally biased region" description="Polar residues" evidence="1">
    <location>
        <begin position="213"/>
        <end position="224"/>
    </location>
</feature>
<feature type="compositionally biased region" description="Low complexity" evidence="1">
    <location>
        <begin position="98"/>
        <end position="134"/>
    </location>
</feature>